<dbReference type="InterPro" id="IPR015943">
    <property type="entry name" value="WD40/YVTN_repeat-like_dom_sf"/>
</dbReference>
<dbReference type="PROSITE" id="PS00108">
    <property type="entry name" value="PROTEIN_KINASE_ST"/>
    <property type="match status" value="1"/>
</dbReference>
<feature type="binding site" evidence="6">
    <location>
        <position position="44"/>
    </location>
    <ligand>
        <name>ATP</name>
        <dbReference type="ChEBI" id="CHEBI:30616"/>
    </ligand>
</feature>
<feature type="repeat" description="WD" evidence="5">
    <location>
        <begin position="465"/>
        <end position="505"/>
    </location>
</feature>
<dbReference type="InterPro" id="IPR017441">
    <property type="entry name" value="Protein_kinase_ATP_BS"/>
</dbReference>
<dbReference type="InterPro" id="IPR001680">
    <property type="entry name" value="WD40_rpt"/>
</dbReference>
<evidence type="ECO:0000313" key="10">
    <source>
        <dbReference type="EMBL" id="MCK9878390.1"/>
    </source>
</evidence>
<feature type="repeat" description="WD" evidence="5">
    <location>
        <begin position="558"/>
        <end position="599"/>
    </location>
</feature>
<feature type="transmembrane region" description="Helical" evidence="8">
    <location>
        <begin position="404"/>
        <end position="426"/>
    </location>
</feature>
<dbReference type="Gene3D" id="1.10.510.10">
    <property type="entry name" value="Transferase(Phosphotransferase) domain 1"/>
    <property type="match status" value="1"/>
</dbReference>
<keyword evidence="8" id="KW-0812">Transmembrane</keyword>
<dbReference type="InterPro" id="IPR036322">
    <property type="entry name" value="WD40_repeat_dom_sf"/>
</dbReference>
<feature type="domain" description="Protein kinase" evidence="9">
    <location>
        <begin position="15"/>
        <end position="263"/>
    </location>
</feature>
<feature type="repeat" description="WD" evidence="5">
    <location>
        <begin position="603"/>
        <end position="644"/>
    </location>
</feature>
<sequence>MIVDRDRVERALPGYEVGDRLGSGQFGLVLSGQHRQIGRPVAIKVMEADRAEAVRLEFAAEARALGRLDHPHIVRVHDYVEAEGLCLVVMELLAGGTLTHSRAELTAPEIAAVGLAVAAALQHAHTRGVLHRDIKTDNIMFAADGAVKVTDFGIAKIFEGVAATASSVSGTPMYMAPEQIRRGRIGPATDQYALGVLLYHLFTGRPPFDPLQSVEALWEQHLHDPPPPLTGVPTPIAGVVLRALAKDPTRRHRDADMFARALARAATLSHGPGWTDRVRLVLHLSPGVRAALQDAAPAPAPVTSGHASTSTAALPAVAALPTATTIPPAVPVARPGAPTDASADASTLPPATPPPVDPHRPSRQHRREGRGAAGRADRARARRVRDDATGSSGGRPGRERARTAAVLGVLGVAVLAVLAGVVLLGGQGSTAGGAGPPPAAVPSPNPGHDPARAADWSKARPLLTLPARADTATSVMFRPDGSVVTGTEDGEARLWNIADPAHPATIGELPRDGSPVRALAGSLDGQLLATAAQLPASHIARLWNIADPTRPQALPVPFDQQASGILSVAFSPARPLVATGGTDRSIWLWDVSDPANPQRLSAFPGADSGVWALAFSPDGRMLASGARDGSSWLWDVTQPNDPRRLATLCTSGGPIRSLAFAPNGRTLASASDDGLVRLCVLADPTHPILGATFTGHTGAVRTVAFSPDGRILASASNTFRDRDIRLWDVSGSGGRQPVAVLSGHTAGVWSVAFSPDGHTLASASEDHTIRFWRSG</sequence>
<dbReference type="PANTHER" id="PTHR44129">
    <property type="entry name" value="WD REPEAT-CONTAINING PROTEIN POP1"/>
    <property type="match status" value="1"/>
</dbReference>
<feature type="repeat" description="WD" evidence="5">
    <location>
        <begin position="741"/>
        <end position="775"/>
    </location>
</feature>
<evidence type="ECO:0000313" key="11">
    <source>
        <dbReference type="Proteomes" id="UP001201873"/>
    </source>
</evidence>
<feature type="region of interest" description="Disordered" evidence="7">
    <location>
        <begin position="430"/>
        <end position="453"/>
    </location>
</feature>
<keyword evidence="4 6" id="KW-0067">ATP-binding</keyword>
<dbReference type="InterPro" id="IPR011009">
    <property type="entry name" value="Kinase-like_dom_sf"/>
</dbReference>
<evidence type="ECO:0000256" key="6">
    <source>
        <dbReference type="PROSITE-ProRule" id="PRU10141"/>
    </source>
</evidence>
<dbReference type="SMART" id="SM00220">
    <property type="entry name" value="S_TKc"/>
    <property type="match status" value="1"/>
</dbReference>
<keyword evidence="1 5" id="KW-0853">WD repeat</keyword>
<dbReference type="InterPro" id="IPR050349">
    <property type="entry name" value="WD_LIS1/nudF_dynein_reg"/>
</dbReference>
<comment type="caution">
    <text evidence="10">The sequence shown here is derived from an EMBL/GenBank/DDBJ whole genome shotgun (WGS) entry which is preliminary data.</text>
</comment>
<keyword evidence="11" id="KW-1185">Reference proteome</keyword>
<dbReference type="PROSITE" id="PS50294">
    <property type="entry name" value="WD_REPEATS_REGION"/>
    <property type="match status" value="4"/>
</dbReference>
<evidence type="ECO:0000256" key="2">
    <source>
        <dbReference type="ARBA" id="ARBA00022737"/>
    </source>
</evidence>
<dbReference type="PROSITE" id="PS00107">
    <property type="entry name" value="PROTEIN_KINASE_ATP"/>
    <property type="match status" value="1"/>
</dbReference>
<organism evidence="10 11">
    <name type="scientific">Frankia umida</name>
    <dbReference type="NCBI Taxonomy" id="573489"/>
    <lineage>
        <taxon>Bacteria</taxon>
        <taxon>Bacillati</taxon>
        <taxon>Actinomycetota</taxon>
        <taxon>Actinomycetes</taxon>
        <taxon>Frankiales</taxon>
        <taxon>Frankiaceae</taxon>
        <taxon>Frankia</taxon>
    </lineage>
</organism>
<keyword evidence="10" id="KW-0808">Transferase</keyword>
<dbReference type="Proteomes" id="UP001201873">
    <property type="component" value="Unassembled WGS sequence"/>
</dbReference>
<evidence type="ECO:0000256" key="8">
    <source>
        <dbReference type="SAM" id="Phobius"/>
    </source>
</evidence>
<dbReference type="InterPro" id="IPR020472">
    <property type="entry name" value="WD40_PAC1"/>
</dbReference>
<dbReference type="PROSITE" id="PS50011">
    <property type="entry name" value="PROTEIN_KINASE_DOM"/>
    <property type="match status" value="1"/>
</dbReference>
<keyword evidence="8" id="KW-1133">Transmembrane helix</keyword>
<accession>A0ABT0K3N1</accession>
<dbReference type="PROSITE" id="PS00678">
    <property type="entry name" value="WD_REPEATS_1"/>
    <property type="match status" value="3"/>
</dbReference>
<dbReference type="Gene3D" id="2.130.10.10">
    <property type="entry name" value="YVTN repeat-like/Quinoprotein amine dehydrogenase"/>
    <property type="match status" value="2"/>
</dbReference>
<protein>
    <submittedName>
        <fullName evidence="10">Serine/threonine protein kinase</fullName>
    </submittedName>
</protein>
<feature type="region of interest" description="Disordered" evidence="7">
    <location>
        <begin position="327"/>
        <end position="399"/>
    </location>
</feature>
<reference evidence="10 11" key="1">
    <citation type="submission" date="2022-04" db="EMBL/GenBank/DDBJ databases">
        <title>Genome diversity in the genus Frankia.</title>
        <authorList>
            <person name="Carlos-Shanley C."/>
            <person name="Hahn D."/>
        </authorList>
    </citation>
    <scope>NUCLEOTIDE SEQUENCE [LARGE SCALE GENOMIC DNA]</scope>
    <source>
        <strain evidence="10 11">Ag45/Mut15</strain>
    </source>
</reference>
<evidence type="ECO:0000256" key="4">
    <source>
        <dbReference type="ARBA" id="ARBA00022840"/>
    </source>
</evidence>
<dbReference type="CDD" id="cd00200">
    <property type="entry name" value="WD40"/>
    <property type="match status" value="1"/>
</dbReference>
<dbReference type="PRINTS" id="PR00320">
    <property type="entry name" value="GPROTEINBRPT"/>
</dbReference>
<keyword evidence="3 6" id="KW-0547">Nucleotide-binding</keyword>
<name>A0ABT0K3N1_9ACTN</name>
<dbReference type="InterPro" id="IPR008271">
    <property type="entry name" value="Ser/Thr_kinase_AS"/>
</dbReference>
<evidence type="ECO:0000256" key="1">
    <source>
        <dbReference type="ARBA" id="ARBA00022574"/>
    </source>
</evidence>
<evidence type="ECO:0000259" key="9">
    <source>
        <dbReference type="PROSITE" id="PS50011"/>
    </source>
</evidence>
<dbReference type="GO" id="GO:0004674">
    <property type="term" value="F:protein serine/threonine kinase activity"/>
    <property type="evidence" value="ECO:0007669"/>
    <property type="project" value="UniProtKB-KW"/>
</dbReference>
<dbReference type="SUPFAM" id="SSF50978">
    <property type="entry name" value="WD40 repeat-like"/>
    <property type="match status" value="1"/>
</dbReference>
<dbReference type="EMBL" id="JALKFT010000033">
    <property type="protein sequence ID" value="MCK9878390.1"/>
    <property type="molecule type" value="Genomic_DNA"/>
</dbReference>
<dbReference type="RefSeq" id="WP_248826507.1">
    <property type="nucleotide sequence ID" value="NZ_JALKFT010000033.1"/>
</dbReference>
<dbReference type="SUPFAM" id="SSF56112">
    <property type="entry name" value="Protein kinase-like (PK-like)"/>
    <property type="match status" value="1"/>
</dbReference>
<dbReference type="PROSITE" id="PS50082">
    <property type="entry name" value="WD_REPEATS_2"/>
    <property type="match status" value="5"/>
</dbReference>
<gene>
    <name evidence="10" type="ORF">MXD59_21895</name>
</gene>
<dbReference type="CDD" id="cd14014">
    <property type="entry name" value="STKc_PknB_like"/>
    <property type="match status" value="1"/>
</dbReference>
<feature type="compositionally biased region" description="Pro residues" evidence="7">
    <location>
        <begin position="435"/>
        <end position="447"/>
    </location>
</feature>
<dbReference type="Pfam" id="PF00069">
    <property type="entry name" value="Pkinase"/>
    <property type="match status" value="1"/>
</dbReference>
<feature type="repeat" description="WD" evidence="5">
    <location>
        <begin position="693"/>
        <end position="730"/>
    </location>
</feature>
<dbReference type="InterPro" id="IPR000719">
    <property type="entry name" value="Prot_kinase_dom"/>
</dbReference>
<dbReference type="InterPro" id="IPR019775">
    <property type="entry name" value="WD40_repeat_CS"/>
</dbReference>
<evidence type="ECO:0000256" key="7">
    <source>
        <dbReference type="SAM" id="MobiDB-lite"/>
    </source>
</evidence>
<evidence type="ECO:0000256" key="5">
    <source>
        <dbReference type="PROSITE-ProRule" id="PRU00221"/>
    </source>
</evidence>
<keyword evidence="10" id="KW-0723">Serine/threonine-protein kinase</keyword>
<evidence type="ECO:0000256" key="3">
    <source>
        <dbReference type="ARBA" id="ARBA00022741"/>
    </source>
</evidence>
<keyword evidence="2" id="KW-0677">Repeat</keyword>
<keyword evidence="8" id="KW-0472">Membrane</keyword>
<proteinExistence type="predicted"/>
<keyword evidence="10" id="KW-0418">Kinase</keyword>
<feature type="compositionally biased region" description="Basic and acidic residues" evidence="7">
    <location>
        <begin position="375"/>
        <end position="388"/>
    </location>
</feature>
<dbReference type="SMART" id="SM00320">
    <property type="entry name" value="WD40"/>
    <property type="match status" value="7"/>
</dbReference>
<feature type="compositionally biased region" description="Low complexity" evidence="7">
    <location>
        <begin position="327"/>
        <end position="349"/>
    </location>
</feature>
<dbReference type="Pfam" id="PF00400">
    <property type="entry name" value="WD40"/>
    <property type="match status" value="6"/>
</dbReference>